<dbReference type="InterPro" id="IPR004896">
    <property type="entry name" value="PucC-rel"/>
</dbReference>
<comment type="similarity">
    <text evidence="2">Belongs to the PucC family.</text>
</comment>
<evidence type="ECO:0000256" key="5">
    <source>
        <dbReference type="ARBA" id="ARBA00023136"/>
    </source>
</evidence>
<evidence type="ECO:0000256" key="1">
    <source>
        <dbReference type="ARBA" id="ARBA00004141"/>
    </source>
</evidence>
<dbReference type="PANTHER" id="PTHR23538:SF1">
    <property type="entry name" value="44.5 KD BACTERIOCHLOROPHYLL SYNTHASE SUBUNIT"/>
    <property type="match status" value="1"/>
</dbReference>
<dbReference type="PIRSF" id="PIRSF016565">
    <property type="entry name" value="PucC"/>
    <property type="match status" value="1"/>
</dbReference>
<keyword evidence="8" id="KW-1185">Reference proteome</keyword>
<proteinExistence type="inferred from homology"/>
<feature type="transmembrane region" description="Helical" evidence="6">
    <location>
        <begin position="68"/>
        <end position="87"/>
    </location>
</feature>
<dbReference type="Proteomes" id="UP000548582">
    <property type="component" value="Unassembled WGS sequence"/>
</dbReference>
<comment type="caution">
    <text evidence="7">The sequence shown here is derived from an EMBL/GenBank/DDBJ whole genome shotgun (WGS) entry which is preliminary data.</text>
</comment>
<dbReference type="GO" id="GO:0016020">
    <property type="term" value="C:membrane"/>
    <property type="evidence" value="ECO:0007669"/>
    <property type="project" value="UniProtKB-SubCell"/>
</dbReference>
<evidence type="ECO:0000256" key="4">
    <source>
        <dbReference type="ARBA" id="ARBA00022989"/>
    </source>
</evidence>
<dbReference type="InterPro" id="IPR036259">
    <property type="entry name" value="MFS_trans_sf"/>
</dbReference>
<keyword evidence="4 6" id="KW-1133">Transmembrane helix</keyword>
<dbReference type="EMBL" id="JABBKX010000002">
    <property type="protein sequence ID" value="NMJ40639.1"/>
    <property type="molecule type" value="Genomic_DNA"/>
</dbReference>
<dbReference type="PANTHER" id="PTHR23538">
    <property type="entry name" value="44.5 KD BACTERIOCHLOROPHYLL SYNTHASE SUBUNIT"/>
    <property type="match status" value="1"/>
</dbReference>
<gene>
    <name evidence="7" type="ORF">GWK16_05270</name>
</gene>
<evidence type="ECO:0000313" key="7">
    <source>
        <dbReference type="EMBL" id="NMJ40639.1"/>
    </source>
</evidence>
<feature type="transmembrane region" description="Helical" evidence="6">
    <location>
        <begin position="207"/>
        <end position="228"/>
    </location>
</feature>
<dbReference type="Pfam" id="PF03209">
    <property type="entry name" value="PUCC"/>
    <property type="match status" value="1"/>
</dbReference>
<feature type="transmembrane region" description="Helical" evidence="6">
    <location>
        <begin position="327"/>
        <end position="347"/>
    </location>
</feature>
<feature type="transmembrane region" description="Helical" evidence="6">
    <location>
        <begin position="35"/>
        <end position="56"/>
    </location>
</feature>
<feature type="transmembrane region" description="Helical" evidence="6">
    <location>
        <begin position="353"/>
        <end position="373"/>
    </location>
</feature>
<dbReference type="RefSeq" id="WP_170052921.1">
    <property type="nucleotide sequence ID" value="NZ_JABBKX010000002.1"/>
</dbReference>
<keyword evidence="3 6" id="KW-0812">Transmembrane</keyword>
<evidence type="ECO:0000313" key="8">
    <source>
        <dbReference type="Proteomes" id="UP000548582"/>
    </source>
</evidence>
<comment type="subcellular location">
    <subcellularLocation>
        <location evidence="1">Membrane</location>
        <topology evidence="1">Multi-pass membrane protein</topology>
    </subcellularLocation>
</comment>
<feature type="transmembrane region" description="Helical" evidence="6">
    <location>
        <begin position="260"/>
        <end position="276"/>
    </location>
</feature>
<evidence type="ECO:0000256" key="2">
    <source>
        <dbReference type="ARBA" id="ARBA00008412"/>
    </source>
</evidence>
<evidence type="ECO:0000256" key="6">
    <source>
        <dbReference type="SAM" id="Phobius"/>
    </source>
</evidence>
<keyword evidence="5 6" id="KW-0472">Membrane</keyword>
<reference evidence="7 8" key="1">
    <citation type="submission" date="2020-03" db="EMBL/GenBank/DDBJ databases">
        <authorList>
            <person name="Sun Q."/>
        </authorList>
    </citation>
    <scope>NUCLEOTIDE SEQUENCE [LARGE SCALE GENOMIC DNA]</scope>
    <source>
        <strain evidence="7 8">JC162</strain>
    </source>
</reference>
<name>A0A848EAR5_9PROT</name>
<evidence type="ECO:0000256" key="3">
    <source>
        <dbReference type="ARBA" id="ARBA00022692"/>
    </source>
</evidence>
<sequence>MNGRRIAIAQAWTRLGPRFLPFADAVTPELPAGRLLRLSLFQVSVGIAAALLIGTLNRVMIVELHVPAGLVAAMVALPLLFAPFRALIGFRSDTHRSVLGWRRVPYLWFGSLLQFGGLAIMPFALIILSGDSNGPAWAGHVAAALAFLLVGVGMHVVQTVGLALAADLAPPRSLPRVVALLSVMLLVGMLAAGLVFGALLAQFSQLRLIQVIQGAAVASMALNIVALWKQEARDPSRTRGRGDAPGFRESWRHLRGNGPWVRRLVAVAFGTAGFAMQDVLLEPYGGEVLGLGVAATTVLTALLAFGGVVGFLWGARVLGQGADAYRVAGSGALLGAIAFALVIFAAPLDSAPVFGVATLGIGMGAGLFAHATLTACMEAAPQGQVGLALGAWGAVQASTAGAAVALGGLLRDGIGALARNGTLGDALATPATGYGAVYLIEIVLLFATLVAVGPLVRWARENRSGHPSRLGLAGSPTVT</sequence>
<dbReference type="CDD" id="cd06176">
    <property type="entry name" value="MFS_BCD_PucC-like"/>
    <property type="match status" value="1"/>
</dbReference>
<feature type="transmembrane region" description="Helical" evidence="6">
    <location>
        <begin position="436"/>
        <end position="459"/>
    </location>
</feature>
<organism evidence="7 8">
    <name type="scientific">Neoroseomonas marina</name>
    <dbReference type="NCBI Taxonomy" id="1232220"/>
    <lineage>
        <taxon>Bacteria</taxon>
        <taxon>Pseudomonadati</taxon>
        <taxon>Pseudomonadota</taxon>
        <taxon>Alphaproteobacteria</taxon>
        <taxon>Acetobacterales</taxon>
        <taxon>Acetobacteraceae</taxon>
        <taxon>Neoroseomonas</taxon>
    </lineage>
</organism>
<dbReference type="InterPro" id="IPR026036">
    <property type="entry name" value="PucC"/>
</dbReference>
<dbReference type="Gene3D" id="1.20.1250.20">
    <property type="entry name" value="MFS general substrate transporter like domains"/>
    <property type="match status" value="1"/>
</dbReference>
<feature type="transmembrane region" description="Helical" evidence="6">
    <location>
        <begin position="177"/>
        <end position="201"/>
    </location>
</feature>
<feature type="transmembrane region" description="Helical" evidence="6">
    <location>
        <begin position="288"/>
        <end position="315"/>
    </location>
</feature>
<feature type="transmembrane region" description="Helical" evidence="6">
    <location>
        <begin position="107"/>
        <end position="129"/>
    </location>
</feature>
<feature type="transmembrane region" description="Helical" evidence="6">
    <location>
        <begin position="141"/>
        <end position="165"/>
    </location>
</feature>
<accession>A0A848EAR5</accession>
<protein>
    <submittedName>
        <fullName evidence="7">PucC family protein</fullName>
    </submittedName>
</protein>
<dbReference type="AlphaFoldDB" id="A0A848EAR5"/>
<feature type="transmembrane region" description="Helical" evidence="6">
    <location>
        <begin position="385"/>
        <end position="410"/>
    </location>
</feature>
<dbReference type="SUPFAM" id="SSF103473">
    <property type="entry name" value="MFS general substrate transporter"/>
    <property type="match status" value="1"/>
</dbReference>